<dbReference type="PROSITE" id="PS51819">
    <property type="entry name" value="VOC"/>
    <property type="match status" value="1"/>
</dbReference>
<dbReference type="Pfam" id="PF13468">
    <property type="entry name" value="Glyoxalase_3"/>
    <property type="match status" value="1"/>
</dbReference>
<dbReference type="Proteomes" id="UP001190491">
    <property type="component" value="Unassembled WGS sequence"/>
</dbReference>
<dbReference type="RefSeq" id="WP_206273920.1">
    <property type="nucleotide sequence ID" value="NZ_CAUDKO010000002.1"/>
</dbReference>
<dbReference type="InterPro" id="IPR037523">
    <property type="entry name" value="VOC_core"/>
</dbReference>
<dbReference type="AlphaFoldDB" id="A0AAD2F430"/>
<evidence type="ECO:0000313" key="5">
    <source>
        <dbReference type="Proteomes" id="UP001190491"/>
    </source>
</evidence>
<feature type="domain" description="VOC" evidence="1">
    <location>
        <begin position="4"/>
        <end position="135"/>
    </location>
</feature>
<proteinExistence type="predicted"/>
<dbReference type="PANTHER" id="PTHR40265:SF1">
    <property type="entry name" value="GLYOXALASE-LIKE DOMAIN-CONTAINING PROTEIN"/>
    <property type="match status" value="1"/>
</dbReference>
<comment type="caution">
    <text evidence="2">The sequence shown here is derived from an EMBL/GenBank/DDBJ whole genome shotgun (WGS) entry which is preliminary data.</text>
</comment>
<protein>
    <recommendedName>
        <fullName evidence="1">VOC domain-containing protein</fullName>
    </recommendedName>
</protein>
<dbReference type="EMBL" id="CAUDLI010000002">
    <property type="protein sequence ID" value="CAJ0862005.1"/>
    <property type="molecule type" value="Genomic_DNA"/>
</dbReference>
<dbReference type="PANTHER" id="PTHR40265">
    <property type="entry name" value="BLL2707 PROTEIN"/>
    <property type="match status" value="1"/>
</dbReference>
<name>A0AAD2F430_9RALS</name>
<evidence type="ECO:0000259" key="1">
    <source>
        <dbReference type="PROSITE" id="PS51819"/>
    </source>
</evidence>
<evidence type="ECO:0000313" key="4">
    <source>
        <dbReference type="Proteomes" id="UP001189792"/>
    </source>
</evidence>
<dbReference type="Proteomes" id="UP001189792">
    <property type="component" value="Unassembled WGS sequence"/>
</dbReference>
<dbReference type="InterPro" id="IPR029068">
    <property type="entry name" value="Glyas_Bleomycin-R_OHBP_Dase"/>
</dbReference>
<dbReference type="SUPFAM" id="SSF54593">
    <property type="entry name" value="Glyoxalase/Bleomycin resistance protein/Dihydroxybiphenyl dioxygenase"/>
    <property type="match status" value="1"/>
</dbReference>
<reference evidence="2 4" key="1">
    <citation type="submission" date="2023-07" db="EMBL/GenBank/DDBJ databases">
        <authorList>
            <person name="Peeters C."/>
        </authorList>
    </citation>
    <scope>NUCLEOTIDE SEQUENCE</scope>
    <source>
        <strain evidence="3 4">LMG 32965</strain>
        <strain evidence="2">R-77567</strain>
    </source>
</reference>
<sequence>MSLTLDHIVIRVNDLERVIADYTALGFTVQRGGTHADGVTHNALVGFADGSYLELIAFLQPAPERRWWLLGERHGEGYVDFALLPHNVGAVVDAARARGLDYEGPLPGGRLRPDGAQLVWELGRPATPDLPFLCGDVTPRHLRVREGEVREHANGVQGIASVTVAVRDIVTSLARYRALLGSAPAPQPLTLAGVGIASAAVPVGDAAVVLVSPLPDSQLPAALDLEHHLATRGEGVLGLTLSSSVATTASLPVEQTHGARISVHPTADARQAAEGALVEATLG</sequence>
<evidence type="ECO:0000313" key="3">
    <source>
        <dbReference type="EMBL" id="CAJ0862005.1"/>
    </source>
</evidence>
<keyword evidence="4" id="KW-1185">Reference proteome</keyword>
<gene>
    <name evidence="3" type="ORF">R77564_00879</name>
    <name evidence="2" type="ORF">R77567_01223</name>
</gene>
<dbReference type="InterPro" id="IPR025870">
    <property type="entry name" value="Glyoxalase-like_dom"/>
</dbReference>
<accession>A0AAD2F430</accession>
<evidence type="ECO:0000313" key="2">
    <source>
        <dbReference type="EMBL" id="CAJ0857868.1"/>
    </source>
</evidence>
<dbReference type="Gene3D" id="3.10.180.10">
    <property type="entry name" value="2,3-Dihydroxybiphenyl 1,2-Dioxygenase, domain 1"/>
    <property type="match status" value="2"/>
</dbReference>
<organism evidence="2 5">
    <name type="scientific">Ralstonia flatus</name>
    <dbReference type="NCBI Taxonomy" id="3058601"/>
    <lineage>
        <taxon>Bacteria</taxon>
        <taxon>Pseudomonadati</taxon>
        <taxon>Pseudomonadota</taxon>
        <taxon>Betaproteobacteria</taxon>
        <taxon>Burkholderiales</taxon>
        <taxon>Burkholderiaceae</taxon>
        <taxon>Ralstonia</taxon>
    </lineage>
</organism>
<dbReference type="EMBL" id="CAUDKO010000002">
    <property type="protein sequence ID" value="CAJ0857868.1"/>
    <property type="molecule type" value="Genomic_DNA"/>
</dbReference>